<evidence type="ECO:0000313" key="2">
    <source>
        <dbReference type="Proteomes" id="UP000095384"/>
    </source>
</evidence>
<dbReference type="EMBL" id="CYYW01000004">
    <property type="protein sequence ID" value="CUN70472.1"/>
    <property type="molecule type" value="Genomic_DNA"/>
</dbReference>
<evidence type="ECO:0000313" key="1">
    <source>
        <dbReference type="EMBL" id="CUN70472.1"/>
    </source>
</evidence>
<dbReference type="Proteomes" id="UP000095384">
    <property type="component" value="Unassembled WGS sequence"/>
</dbReference>
<proteinExistence type="predicted"/>
<accession>A0A173Z1X4</accession>
<protein>
    <submittedName>
        <fullName evidence="1">Phage-related protein</fullName>
    </submittedName>
</protein>
<dbReference type="AlphaFoldDB" id="A0A173Z1X4"/>
<organism evidence="1 2">
    <name type="scientific">Agathobacter rectalis</name>
    <dbReference type="NCBI Taxonomy" id="39491"/>
    <lineage>
        <taxon>Bacteria</taxon>
        <taxon>Bacillati</taxon>
        <taxon>Bacillota</taxon>
        <taxon>Clostridia</taxon>
        <taxon>Lachnospirales</taxon>
        <taxon>Lachnospiraceae</taxon>
        <taxon>Agathobacter</taxon>
    </lineage>
</organism>
<gene>
    <name evidence="1" type="ORF">ERS852417_00826</name>
</gene>
<dbReference type="RefSeq" id="WP_055223373.1">
    <property type="nucleotide sequence ID" value="NZ_CYYW01000004.1"/>
</dbReference>
<name>A0A173Z1X4_9FIRM</name>
<sequence length="237" mass="26216">MGVIIYNGVSSEEFAIQVEHPPGYETPEKDYEVTHIPGRNGDIYVDKGSYKNVSRSYDIAIGAENKDFTTMANFISEWLNSASGYAKLEDSYEPEYYRLAAYKSGGTIENILQHAGRITVAFDCKPQRFLKSGDIPVIVRATSKLRNPTGFKSLPIIKVNGSGKGNLRVGDYLITISNISSYLTIDSELQDAYKGTTNCNSRITLSNGFPKLIKGENEISFSGGITSVEVIPKWWTL</sequence>
<reference evidence="1 2" key="1">
    <citation type="submission" date="2015-09" db="EMBL/GenBank/DDBJ databases">
        <authorList>
            <consortium name="Pathogen Informatics"/>
        </authorList>
    </citation>
    <scope>NUCLEOTIDE SEQUENCE [LARGE SCALE GENOMIC DNA]</scope>
    <source>
        <strain evidence="1 2">2789STDY5608860</strain>
    </source>
</reference>
<dbReference type="Gene3D" id="2.40.30.200">
    <property type="match status" value="1"/>
</dbReference>